<dbReference type="RefSeq" id="XP_028480142.1">
    <property type="nucleotide sequence ID" value="XM_028616285.1"/>
</dbReference>
<comment type="caution">
    <text evidence="2">The sequence shown here is derived from an EMBL/GenBank/DDBJ whole genome shotgun (WGS) entry which is preliminary data.</text>
</comment>
<dbReference type="EMBL" id="RSCE01000001">
    <property type="protein sequence ID" value="RSH87934.1"/>
    <property type="molecule type" value="Genomic_DNA"/>
</dbReference>
<evidence type="ECO:0000313" key="2">
    <source>
        <dbReference type="EMBL" id="RSH87934.1"/>
    </source>
</evidence>
<feature type="region of interest" description="Disordered" evidence="1">
    <location>
        <begin position="1"/>
        <end position="21"/>
    </location>
</feature>
<dbReference type="STRING" id="105984.A0A427YAB5"/>
<dbReference type="GeneID" id="39584999"/>
<gene>
    <name evidence="2" type="ORF">EHS24_000456</name>
</gene>
<dbReference type="Proteomes" id="UP000279236">
    <property type="component" value="Unassembled WGS sequence"/>
</dbReference>
<dbReference type="Gene3D" id="1.10.472.10">
    <property type="entry name" value="Cyclin-like"/>
    <property type="match status" value="1"/>
</dbReference>
<reference evidence="2 3" key="1">
    <citation type="submission" date="2018-11" db="EMBL/GenBank/DDBJ databases">
        <title>Genome sequence of Apiotrichum porosum DSM 27194.</title>
        <authorList>
            <person name="Aliyu H."/>
            <person name="Gorte O."/>
            <person name="Ochsenreither K."/>
        </authorList>
    </citation>
    <scope>NUCLEOTIDE SEQUENCE [LARGE SCALE GENOMIC DNA]</scope>
    <source>
        <strain evidence="2 3">DSM 27194</strain>
    </source>
</reference>
<accession>A0A427YAB5</accession>
<protein>
    <submittedName>
        <fullName evidence="2">Uncharacterized protein</fullName>
    </submittedName>
</protein>
<proteinExistence type="predicted"/>
<keyword evidence="3" id="KW-1185">Reference proteome</keyword>
<evidence type="ECO:0000313" key="3">
    <source>
        <dbReference type="Proteomes" id="UP000279236"/>
    </source>
</evidence>
<organism evidence="2 3">
    <name type="scientific">Apiotrichum porosum</name>
    <dbReference type="NCBI Taxonomy" id="105984"/>
    <lineage>
        <taxon>Eukaryota</taxon>
        <taxon>Fungi</taxon>
        <taxon>Dikarya</taxon>
        <taxon>Basidiomycota</taxon>
        <taxon>Agaricomycotina</taxon>
        <taxon>Tremellomycetes</taxon>
        <taxon>Trichosporonales</taxon>
        <taxon>Trichosporonaceae</taxon>
        <taxon>Apiotrichum</taxon>
    </lineage>
</organism>
<dbReference type="OrthoDB" id="10250320at2759"/>
<dbReference type="AlphaFoldDB" id="A0A427YAB5"/>
<name>A0A427YAB5_9TREE</name>
<sequence>MLASPAVSSSSPATESSCSSVSIFPSGTPAFTPSSPAFEDRVHPASLEACGEHDPALLEFIRSDVSRDLVAFISRTTTSVIQSSTAIDLSTIDMRAAGLPGLTTFVAVVCDQSNVQVATLVATIVYLERLRTRLPRVAKGMSPPLLQH</sequence>
<evidence type="ECO:0000256" key="1">
    <source>
        <dbReference type="SAM" id="MobiDB-lite"/>
    </source>
</evidence>